<sequence length="95" mass="10861">MRMLSVANLENGGQAKEGNKESKAIFFRLSVRKANSRKKDKNCMILRPGSEKLFIPLLACEIKKKLWSGRREDPDMNIDLNVDLDVFMEGLGEYI</sequence>
<proteinExistence type="predicted"/>
<gene>
    <name evidence="1" type="ORF">pdam_00001359</name>
</gene>
<keyword evidence="2" id="KW-1185">Reference proteome</keyword>
<reference evidence="1 2" key="1">
    <citation type="journal article" date="2018" name="Sci. Rep.">
        <title>Comparative analysis of the Pocillopora damicornis genome highlights role of immune system in coral evolution.</title>
        <authorList>
            <person name="Cunning R."/>
            <person name="Bay R.A."/>
            <person name="Gillette P."/>
            <person name="Baker A.C."/>
            <person name="Traylor-Knowles N."/>
        </authorList>
    </citation>
    <scope>NUCLEOTIDE SEQUENCE [LARGE SCALE GENOMIC DNA]</scope>
    <source>
        <strain evidence="1">RSMAS</strain>
        <tissue evidence="1">Whole animal</tissue>
    </source>
</reference>
<dbReference type="Proteomes" id="UP000275408">
    <property type="component" value="Unassembled WGS sequence"/>
</dbReference>
<protein>
    <submittedName>
        <fullName evidence="1">Uncharacterized protein</fullName>
    </submittedName>
</protein>
<evidence type="ECO:0000313" key="1">
    <source>
        <dbReference type="EMBL" id="RMX42055.1"/>
    </source>
</evidence>
<dbReference type="AlphaFoldDB" id="A0A3M6TKY2"/>
<comment type="caution">
    <text evidence="1">The sequence shown here is derived from an EMBL/GenBank/DDBJ whole genome shotgun (WGS) entry which is preliminary data.</text>
</comment>
<accession>A0A3M6TKY2</accession>
<organism evidence="1 2">
    <name type="scientific">Pocillopora damicornis</name>
    <name type="common">Cauliflower coral</name>
    <name type="synonym">Millepora damicornis</name>
    <dbReference type="NCBI Taxonomy" id="46731"/>
    <lineage>
        <taxon>Eukaryota</taxon>
        <taxon>Metazoa</taxon>
        <taxon>Cnidaria</taxon>
        <taxon>Anthozoa</taxon>
        <taxon>Hexacorallia</taxon>
        <taxon>Scleractinia</taxon>
        <taxon>Astrocoeniina</taxon>
        <taxon>Pocilloporidae</taxon>
        <taxon>Pocillopora</taxon>
    </lineage>
</organism>
<name>A0A3M6TKY2_POCDA</name>
<dbReference type="EMBL" id="RCHS01003423">
    <property type="protein sequence ID" value="RMX42055.1"/>
    <property type="molecule type" value="Genomic_DNA"/>
</dbReference>
<evidence type="ECO:0000313" key="2">
    <source>
        <dbReference type="Proteomes" id="UP000275408"/>
    </source>
</evidence>